<accession>A0A314LHM1</accession>
<dbReference type="SMR" id="A0A314LHM1"/>
<dbReference type="AlphaFoldDB" id="A0A314LHM1"/>
<dbReference type="Gene3D" id="1.10.20.10">
    <property type="entry name" value="Histone, subunit A"/>
    <property type="match status" value="1"/>
</dbReference>
<name>A0A314LHM1_NICAT</name>
<organism evidence="2 3">
    <name type="scientific">Nicotiana attenuata</name>
    <name type="common">Coyote tobacco</name>
    <dbReference type="NCBI Taxonomy" id="49451"/>
    <lineage>
        <taxon>Eukaryota</taxon>
        <taxon>Viridiplantae</taxon>
        <taxon>Streptophyta</taxon>
        <taxon>Embryophyta</taxon>
        <taxon>Tracheophyta</taxon>
        <taxon>Spermatophyta</taxon>
        <taxon>Magnoliopsida</taxon>
        <taxon>eudicotyledons</taxon>
        <taxon>Gunneridae</taxon>
        <taxon>Pentapetalae</taxon>
        <taxon>asterids</taxon>
        <taxon>lamiids</taxon>
        <taxon>Solanales</taxon>
        <taxon>Solanaceae</taxon>
        <taxon>Nicotianoideae</taxon>
        <taxon>Nicotianeae</taxon>
        <taxon>Nicotiana</taxon>
    </lineage>
</organism>
<gene>
    <name evidence="2" type="primary">RAT5_1</name>
    <name evidence="2" type="ORF">A4A49_24167</name>
</gene>
<reference evidence="2" key="1">
    <citation type="submission" date="2016-11" db="EMBL/GenBank/DDBJ databases">
        <title>The genome of Nicotiana attenuata.</title>
        <authorList>
            <person name="Xu S."/>
            <person name="Brockmoeller T."/>
            <person name="Gaquerel E."/>
            <person name="Navarro A."/>
            <person name="Kuhl H."/>
            <person name="Gase K."/>
            <person name="Ling Z."/>
            <person name="Zhou W."/>
            <person name="Kreitzer C."/>
            <person name="Stanke M."/>
            <person name="Tang H."/>
            <person name="Lyons E."/>
            <person name="Pandey P."/>
            <person name="Pandey S.P."/>
            <person name="Timmermann B."/>
            <person name="Baldwin I.T."/>
        </authorList>
    </citation>
    <scope>NUCLEOTIDE SEQUENCE [LARGE SCALE GENOMIC DNA]</scope>
    <source>
        <strain evidence="2">UT</strain>
    </source>
</reference>
<dbReference type="SUPFAM" id="SSF47113">
    <property type="entry name" value="Histone-fold"/>
    <property type="match status" value="1"/>
</dbReference>
<protein>
    <submittedName>
        <fullName evidence="2">Histone h2a.6</fullName>
    </submittedName>
</protein>
<evidence type="ECO:0000313" key="2">
    <source>
        <dbReference type="EMBL" id="OIT40104.1"/>
    </source>
</evidence>
<proteinExistence type="predicted"/>
<feature type="region of interest" description="Disordered" evidence="1">
    <location>
        <begin position="1"/>
        <end position="21"/>
    </location>
</feature>
<dbReference type="EMBL" id="MJEQ01000052">
    <property type="protein sequence ID" value="OIT40104.1"/>
    <property type="molecule type" value="Genomic_DNA"/>
</dbReference>
<dbReference type="GO" id="GO:0046982">
    <property type="term" value="F:protein heterodimerization activity"/>
    <property type="evidence" value="ECO:0007669"/>
    <property type="project" value="InterPro"/>
</dbReference>
<evidence type="ECO:0000313" key="3">
    <source>
        <dbReference type="Proteomes" id="UP000187609"/>
    </source>
</evidence>
<dbReference type="Proteomes" id="UP000187609">
    <property type="component" value="Unassembled WGS sequence"/>
</dbReference>
<keyword evidence="3" id="KW-1185">Reference proteome</keyword>
<dbReference type="STRING" id="49451.A0A314LHM1"/>
<dbReference type="Gramene" id="OIT40104">
    <property type="protein sequence ID" value="OIT40104"/>
    <property type="gene ID" value="A4A49_24167"/>
</dbReference>
<comment type="caution">
    <text evidence="2">The sequence shown here is derived from an EMBL/GenBank/DDBJ whole genome shotgun (WGS) entry which is preliminary data.</text>
</comment>
<dbReference type="InterPro" id="IPR009072">
    <property type="entry name" value="Histone-fold"/>
</dbReference>
<sequence>MAGRGITPGFGAAKKATTRSSKADLQFPVGRIARFLKAEKYAGVSVLVPLFTLLPSSNTMLLRCLNWLEMRQGTTRRQGYFQRKYSWL</sequence>
<evidence type="ECO:0000256" key="1">
    <source>
        <dbReference type="SAM" id="MobiDB-lite"/>
    </source>
</evidence>